<accession>A0A4U0XV45</accession>
<feature type="repeat" description="TPR" evidence="1">
    <location>
        <begin position="1914"/>
        <end position="1947"/>
    </location>
</feature>
<name>A0A4U0XV45_9PEZI</name>
<evidence type="ECO:0000256" key="2">
    <source>
        <dbReference type="SAM" id="MobiDB-lite"/>
    </source>
</evidence>
<dbReference type="Gene3D" id="1.10.418.10">
    <property type="entry name" value="Calponin-like domain"/>
    <property type="match status" value="1"/>
</dbReference>
<feature type="compositionally biased region" description="Basic residues" evidence="2">
    <location>
        <begin position="1143"/>
        <end position="1155"/>
    </location>
</feature>
<sequence length="2084" mass="234768">MRRYEAGTPCPAQTLDPRSSITYDHYQDTTIQTPCPQDETANIEYTRAIHAEFKNARPRRPRVASRNSRKTAWDPMTEIYEDRLEESTRQEKQEEGQIGSTRMHTAGGALIPTDGQGIRRSTMLEQPAQKLPCFAPIVEDAKSARPTTRRVSTMSVRRECSFSDNTGINKTRGHDSQEEENYIKKNPRRRTIYIPSEDTTIMTIHPGAPTHDCRNVKPRLSCVGLALLPLPEEKVDCSVSKPVHKRAPRQSLAAAPKRAPLQQRSRPTQETSSVKAVRGQGNGKENVPPGKLLYPEHKSKCNDLQTCEEDPHGSPRIRLAATAPTAASLSRVAGTRKRIISDPQESLTRAKTFRARVGSKTSIHLPSSVALSKALEHNLTKQQPSFRHISRPPLEVVRRRRPERVPYKLGVPQIVLPTDTHLDQYSILTENLAHPELYEENWLGHQEIAITQLVNSLYDVGGSRSKVLVRGEADIRKRLLELYNEPAVPILFKCLQASLLYGALSIPKDLLSHASRLQDDVGLRRRFLVLFLDTYDLSTLQAAIEVVVGRKLTQCARPSRSSTSMTGERRQRSERKALEDFLNTFLVRNEDAIRSHFGTEIKHTSRSSECQPEDVGSHGWTWRRTILRSLMLIFLLDKSMSSGMLPGPLFQPSSAYKSSSAVLQALAAMLLPSVGDVTRPLGHLNYIATHVQYPLQEYAYHITNLATDLRDGVLLTRLVELLLYPPSTLAAQSDNTVTVSMPTGHMLTSAFDVNEEAPMVLSQHLKFPCVGRAQKMYNVQIALSALQGASGVAGKIVEDVRAEDVVDGHREKTMGLLWGLVGSWGLGALVDWKEVENEIKTWRQKWIDTRSGDDSDLGTDDDDDETLELEGLERYTALLKSWAAIIARSRRLSVHNLTTSFANGRVFEAVVDQYWSYSPVALDLSSSKFATGTVCNTLEAKLKSIGCSAAFISLVASSSSPYTIPSRDLVISSLAFLASRLLPLAITHRAASMIQRAYLVHEGFVPNSANEYDNDAIRYENEEEEAGVPSGGLQSGYAPRRNPWNVKNDSDDRSNIDRPLSWDVQQDADQRVMDPDFDISNDEDRSSSVTTERSESPADAVLRGEGRRGAKRGRPRGRGRGRGGVRGGLKLLMQMTDPDFKRGRGGARGRPRSSRAKAEAGVRRGSGKMKRGPRTAIDPGTEYKRFQDQATLAFLRGDLEDALEYARQAVQQNPEIFASHSLISEIYGQLGKPEESLFALKTGAHTARDPKIWWDIVNLTLELGGDDQEVNEEVYRCYSQIISLDPKDYDARLERLKLQLELGLSLKAKRECESMLKLRPYDMEVLRQYAELCVTYKEPGSVERAKSFYEDAIKYFEMGGDSDDEQFTWSYLNVYLDLIGNLKDYAEAITKLKALSRWMLGRKDASYWDNYQDDDREWDVDDGPRRLEIEEFIHDENKYPEETYGEGLPLELRVKLGIFRLNLGPSHLAEAMYHFDFLDPDDDTPSARVFDYDDLFRDVADVLWKRAQFTAALRFYEPLQNVSEALNVSYYMSVADCYRALNRLDDAEECYQAVIRLESDNIPARVHLAKLYEVMGQAGQAFQMVTEAMRLGRKEMERKGKLEPPTTIVVLETAATSLGEPLEEASPAPASTSQERRRTRLPETKPGRQLDVSHAQVAATKAAYERMVSVRESMSLGDEDAVEEWMDAAWSMIQDFRNKKAFYPIRDKYIKFTGFKNRNMNPIVSEMEAMANRLQAENDEANELDMSNAIPKEFRDIPFDEWLDIFCEYAVRLAKRDEQESAYEILQAAVDANVFCQHDERIKLIQLTWLACALHFNDENMLCTISRWFIRRYPYASSTYQLYAAMGRLHAGAPSWYNSGPSQKFILRQVKALDYAILDPERRRSYAFVDQERSSYTAGGKHDGNPHALTELDAGALVLYGHLLAVAGSYSNALNYYFRAYALQPDSPLINLVLATTYVQHAMKRQSENRQYQIAQGLAFLFAYRDLRTKDACALHCQEAEFNVARTWHLLGLTHLAIPGYEKCLALSERVQQEGRQGGAAGDGEGEEAPEDFAREAAFALQSILAVGGDMEVARRIAEKWLVV</sequence>
<dbReference type="GO" id="GO:0000127">
    <property type="term" value="C:transcription factor TFIIIC complex"/>
    <property type="evidence" value="ECO:0007669"/>
    <property type="project" value="TreeGrafter"/>
</dbReference>
<dbReference type="Gene3D" id="1.25.40.10">
    <property type="entry name" value="Tetratricopeptide repeat domain"/>
    <property type="match status" value="3"/>
</dbReference>
<dbReference type="Pfam" id="PF00307">
    <property type="entry name" value="CH"/>
    <property type="match status" value="1"/>
</dbReference>
<dbReference type="GO" id="GO:0006383">
    <property type="term" value="P:transcription by RNA polymerase III"/>
    <property type="evidence" value="ECO:0007669"/>
    <property type="project" value="InterPro"/>
</dbReference>
<dbReference type="EMBL" id="NAJN01000119">
    <property type="protein sequence ID" value="TKA78965.1"/>
    <property type="molecule type" value="Genomic_DNA"/>
</dbReference>
<feature type="repeat" description="TPR" evidence="1">
    <location>
        <begin position="1528"/>
        <end position="1561"/>
    </location>
</feature>
<evidence type="ECO:0000259" key="3">
    <source>
        <dbReference type="PROSITE" id="PS50021"/>
    </source>
</evidence>
<dbReference type="InterPro" id="IPR039340">
    <property type="entry name" value="Tfc4/TFIIIC-102/Sfc4"/>
</dbReference>
<dbReference type="PROSITE" id="PS50005">
    <property type="entry name" value="TPR"/>
    <property type="match status" value="2"/>
</dbReference>
<dbReference type="CDD" id="cd21223">
    <property type="entry name" value="CH_ASPM_rpt1"/>
    <property type="match status" value="1"/>
</dbReference>
<dbReference type="OrthoDB" id="9991317at2759"/>
<dbReference type="InterPro" id="IPR019734">
    <property type="entry name" value="TPR_rpt"/>
</dbReference>
<evidence type="ECO:0000313" key="4">
    <source>
        <dbReference type="EMBL" id="TKA78965.1"/>
    </source>
</evidence>
<feature type="compositionally biased region" description="Basic residues" evidence="2">
    <location>
        <begin position="1109"/>
        <end position="1123"/>
    </location>
</feature>
<keyword evidence="5" id="KW-1185">Reference proteome</keyword>
<dbReference type="PANTHER" id="PTHR23082:SF0">
    <property type="entry name" value="GENERAL TRANSCRIPTION FACTOR 3C POLYPEPTIDE 3"/>
    <property type="match status" value="1"/>
</dbReference>
<dbReference type="Pfam" id="PF13181">
    <property type="entry name" value="TPR_8"/>
    <property type="match status" value="1"/>
</dbReference>
<feature type="compositionally biased region" description="Polar residues" evidence="2">
    <location>
        <begin position="262"/>
        <end position="274"/>
    </location>
</feature>
<dbReference type="SUPFAM" id="SSF48452">
    <property type="entry name" value="TPR-like"/>
    <property type="match status" value="2"/>
</dbReference>
<feature type="region of interest" description="Disordered" evidence="2">
    <location>
        <begin position="241"/>
        <end position="295"/>
    </location>
</feature>
<evidence type="ECO:0000313" key="5">
    <source>
        <dbReference type="Proteomes" id="UP000308768"/>
    </source>
</evidence>
<dbReference type="InterPro" id="IPR036872">
    <property type="entry name" value="CH_dom_sf"/>
</dbReference>
<dbReference type="PANTHER" id="PTHR23082">
    <property type="entry name" value="TRANSCRIPTION INITIATION FACTOR IIIC TFIIIC , POLYPEPTIDE 3-RELATED"/>
    <property type="match status" value="1"/>
</dbReference>
<dbReference type="PROSITE" id="PS50021">
    <property type="entry name" value="CH"/>
    <property type="match status" value="1"/>
</dbReference>
<reference evidence="4 5" key="1">
    <citation type="submission" date="2017-03" db="EMBL/GenBank/DDBJ databases">
        <title>Genomes of endolithic fungi from Antarctica.</title>
        <authorList>
            <person name="Coleine C."/>
            <person name="Masonjones S."/>
            <person name="Stajich J.E."/>
        </authorList>
    </citation>
    <scope>NUCLEOTIDE SEQUENCE [LARGE SCALE GENOMIC DNA]</scope>
    <source>
        <strain evidence="4 5">CCFEE 5187</strain>
    </source>
</reference>
<dbReference type="STRING" id="331657.A0A4U0XV45"/>
<comment type="caution">
    <text evidence="4">The sequence shown here is derived from an EMBL/GenBank/DDBJ whole genome shotgun (WGS) entry which is preliminary data.</text>
</comment>
<gene>
    <name evidence="4" type="ORF">B0A49_03736</name>
</gene>
<feature type="region of interest" description="Disordered" evidence="2">
    <location>
        <begin position="1620"/>
        <end position="1653"/>
    </location>
</feature>
<feature type="compositionally biased region" description="Basic and acidic residues" evidence="2">
    <location>
        <begin position="1634"/>
        <end position="1648"/>
    </location>
</feature>
<dbReference type="InterPro" id="IPR001715">
    <property type="entry name" value="CH_dom"/>
</dbReference>
<keyword evidence="1" id="KW-0802">TPR repeat</keyword>
<feature type="compositionally biased region" description="Basic and acidic residues" evidence="2">
    <location>
        <begin position="1082"/>
        <end position="1108"/>
    </location>
</feature>
<dbReference type="SUPFAM" id="SSF47576">
    <property type="entry name" value="Calponin-homology domain, CH-domain"/>
    <property type="match status" value="1"/>
</dbReference>
<evidence type="ECO:0000256" key="1">
    <source>
        <dbReference type="PROSITE-ProRule" id="PRU00339"/>
    </source>
</evidence>
<dbReference type="InterPro" id="IPR011990">
    <property type="entry name" value="TPR-like_helical_dom_sf"/>
</dbReference>
<feature type="domain" description="Calponin-homology (CH)" evidence="3">
    <location>
        <begin position="681"/>
        <end position="825"/>
    </location>
</feature>
<proteinExistence type="predicted"/>
<feature type="region of interest" description="Disordered" evidence="2">
    <location>
        <begin position="1022"/>
        <end position="1179"/>
    </location>
</feature>
<dbReference type="Proteomes" id="UP000308768">
    <property type="component" value="Unassembled WGS sequence"/>
</dbReference>
<protein>
    <recommendedName>
        <fullName evidence="3">Calponin-homology (CH) domain-containing protein</fullName>
    </recommendedName>
</protein>
<organism evidence="4 5">
    <name type="scientific">Cryomyces minteri</name>
    <dbReference type="NCBI Taxonomy" id="331657"/>
    <lineage>
        <taxon>Eukaryota</taxon>
        <taxon>Fungi</taxon>
        <taxon>Dikarya</taxon>
        <taxon>Ascomycota</taxon>
        <taxon>Pezizomycotina</taxon>
        <taxon>Dothideomycetes</taxon>
        <taxon>Dothideomycetes incertae sedis</taxon>
        <taxon>Cryomyces</taxon>
    </lineage>
</organism>
<dbReference type="SMART" id="SM00028">
    <property type="entry name" value="TPR"/>
    <property type="match status" value="5"/>
</dbReference>